<dbReference type="InterPro" id="IPR044068">
    <property type="entry name" value="CB"/>
</dbReference>
<feature type="compositionally biased region" description="Low complexity" evidence="3">
    <location>
        <begin position="121"/>
        <end position="134"/>
    </location>
</feature>
<gene>
    <name evidence="5" type="ORF">BN4615_P5415</name>
</gene>
<proteinExistence type="predicted"/>
<dbReference type="SUPFAM" id="SSF47823">
    <property type="entry name" value="lambda integrase-like, N-terminal domain"/>
    <property type="match status" value="1"/>
</dbReference>
<feature type="domain" description="Core-binding (CB)" evidence="4">
    <location>
        <begin position="19"/>
        <end position="134"/>
    </location>
</feature>
<dbReference type="Pfam" id="PF02899">
    <property type="entry name" value="Phage_int_SAM_1"/>
    <property type="match status" value="1"/>
</dbReference>
<evidence type="ECO:0000256" key="1">
    <source>
        <dbReference type="ARBA" id="ARBA00023125"/>
    </source>
</evidence>
<accession>A0A1M4EAE0</accession>
<dbReference type="InterPro" id="IPR004107">
    <property type="entry name" value="Integrase_SAM-like_N"/>
</dbReference>
<dbReference type="GO" id="GO:0003677">
    <property type="term" value="F:DNA binding"/>
    <property type="evidence" value="ECO:0007669"/>
    <property type="project" value="UniProtKB-UniRule"/>
</dbReference>
<evidence type="ECO:0000256" key="3">
    <source>
        <dbReference type="SAM" id="MobiDB-lite"/>
    </source>
</evidence>
<dbReference type="Gene3D" id="1.10.150.130">
    <property type="match status" value="1"/>
</dbReference>
<name>A0A1M4EAE0_9ACTN</name>
<feature type="compositionally biased region" description="Low complexity" evidence="3">
    <location>
        <begin position="96"/>
        <end position="114"/>
    </location>
</feature>
<organism evidence="5">
    <name type="scientific">Nonomuraea gerenzanensis</name>
    <dbReference type="NCBI Taxonomy" id="93944"/>
    <lineage>
        <taxon>Bacteria</taxon>
        <taxon>Bacillati</taxon>
        <taxon>Actinomycetota</taxon>
        <taxon>Actinomycetes</taxon>
        <taxon>Streptosporangiales</taxon>
        <taxon>Streptosporangiaceae</taxon>
        <taxon>Nonomuraea</taxon>
    </lineage>
</organism>
<feature type="region of interest" description="Disordered" evidence="3">
    <location>
        <begin position="78"/>
        <end position="134"/>
    </location>
</feature>
<evidence type="ECO:0000256" key="2">
    <source>
        <dbReference type="PROSITE-ProRule" id="PRU01248"/>
    </source>
</evidence>
<evidence type="ECO:0000259" key="4">
    <source>
        <dbReference type="PROSITE" id="PS51900"/>
    </source>
</evidence>
<dbReference type="EMBL" id="LT559118">
    <property type="protein sequence ID" value="SBO95899.1"/>
    <property type="molecule type" value="Genomic_DNA"/>
</dbReference>
<reference evidence="5" key="1">
    <citation type="submission" date="2016-04" db="EMBL/GenBank/DDBJ databases">
        <authorList>
            <person name="Evans L.H."/>
            <person name="Alamgir A."/>
            <person name="Owens N."/>
            <person name="Weber N.D."/>
            <person name="Virtaneva K."/>
            <person name="Barbian K."/>
            <person name="Babar A."/>
            <person name="Rosenke K."/>
        </authorList>
    </citation>
    <scope>NUCLEOTIDE SEQUENCE</scope>
    <source>
        <strain evidence="5">Nono1</strain>
    </source>
</reference>
<dbReference type="GO" id="GO:0015074">
    <property type="term" value="P:DNA integration"/>
    <property type="evidence" value="ECO:0007669"/>
    <property type="project" value="InterPro"/>
</dbReference>
<sequence length="134" mass="14325">MVEVGTVDPVIAEQLGHSHPLARHLDDFLTDLANAGKSAHTRRAYRGDLIAFAAHHGEDLAELTAAPVRAFLAELAELSPASRKRNAPPSPPSPSGPSATTFSTPTRRTTSTPSRSRRTCPARPARPTSPGCWR</sequence>
<dbReference type="InterPro" id="IPR010998">
    <property type="entry name" value="Integrase_recombinase_N"/>
</dbReference>
<evidence type="ECO:0000313" key="5">
    <source>
        <dbReference type="EMBL" id="SBO95899.1"/>
    </source>
</evidence>
<keyword evidence="1 2" id="KW-0238">DNA-binding</keyword>
<protein>
    <submittedName>
        <fullName evidence="5">Integrase/recombinase xerD</fullName>
    </submittedName>
</protein>
<dbReference type="PROSITE" id="PS51900">
    <property type="entry name" value="CB"/>
    <property type="match status" value="1"/>
</dbReference>
<dbReference type="AlphaFoldDB" id="A0A1M4EAE0"/>
<dbReference type="RefSeq" id="WP_225275241.1">
    <property type="nucleotide sequence ID" value="NZ_CP084058.1"/>
</dbReference>